<evidence type="ECO:0000313" key="2">
    <source>
        <dbReference type="Proteomes" id="UP001283361"/>
    </source>
</evidence>
<gene>
    <name evidence="1" type="ORF">RRG08_034445</name>
</gene>
<dbReference type="AlphaFoldDB" id="A0AAE1CLG1"/>
<sequence length="81" mass="8822">MGPVKPPGLRKFSVRGITLIGLSSDARKDPAEKSLWRPQDGYINNTAAMTISASFQNKSQRQRKGYEAISKLMGIGAGSQR</sequence>
<keyword evidence="2" id="KW-1185">Reference proteome</keyword>
<accession>A0AAE1CLG1</accession>
<organism evidence="1 2">
    <name type="scientific">Elysia crispata</name>
    <name type="common">lettuce slug</name>
    <dbReference type="NCBI Taxonomy" id="231223"/>
    <lineage>
        <taxon>Eukaryota</taxon>
        <taxon>Metazoa</taxon>
        <taxon>Spiralia</taxon>
        <taxon>Lophotrochozoa</taxon>
        <taxon>Mollusca</taxon>
        <taxon>Gastropoda</taxon>
        <taxon>Heterobranchia</taxon>
        <taxon>Euthyneura</taxon>
        <taxon>Panpulmonata</taxon>
        <taxon>Sacoglossa</taxon>
        <taxon>Placobranchoidea</taxon>
        <taxon>Plakobranchidae</taxon>
        <taxon>Elysia</taxon>
    </lineage>
</organism>
<dbReference type="Proteomes" id="UP001283361">
    <property type="component" value="Unassembled WGS sequence"/>
</dbReference>
<dbReference type="EMBL" id="JAWDGP010007719">
    <property type="protein sequence ID" value="KAK3707387.1"/>
    <property type="molecule type" value="Genomic_DNA"/>
</dbReference>
<name>A0AAE1CLG1_9GAST</name>
<proteinExistence type="predicted"/>
<evidence type="ECO:0000313" key="1">
    <source>
        <dbReference type="EMBL" id="KAK3707387.1"/>
    </source>
</evidence>
<reference evidence="1" key="1">
    <citation type="journal article" date="2023" name="G3 (Bethesda)">
        <title>A reference genome for the long-term kleptoplast-retaining sea slug Elysia crispata morphotype clarki.</title>
        <authorList>
            <person name="Eastman K.E."/>
            <person name="Pendleton A.L."/>
            <person name="Shaikh M.A."/>
            <person name="Suttiyut T."/>
            <person name="Ogas R."/>
            <person name="Tomko P."/>
            <person name="Gavelis G."/>
            <person name="Widhalm J.R."/>
            <person name="Wisecaver J.H."/>
        </authorList>
    </citation>
    <scope>NUCLEOTIDE SEQUENCE</scope>
    <source>
        <strain evidence="1">ECLA1</strain>
    </source>
</reference>
<protein>
    <submittedName>
        <fullName evidence="1">Uncharacterized protein</fullName>
    </submittedName>
</protein>
<comment type="caution">
    <text evidence="1">The sequence shown here is derived from an EMBL/GenBank/DDBJ whole genome shotgun (WGS) entry which is preliminary data.</text>
</comment>